<reference evidence="2" key="2">
    <citation type="journal article" date="2015" name="Data Brief">
        <title>Shoot transcriptome of the giant reed, Arundo donax.</title>
        <authorList>
            <person name="Barrero R.A."/>
            <person name="Guerrero F.D."/>
            <person name="Moolhuijzen P."/>
            <person name="Goolsby J.A."/>
            <person name="Tidwell J."/>
            <person name="Bellgard S.E."/>
            <person name="Bellgard M.I."/>
        </authorList>
    </citation>
    <scope>NUCLEOTIDE SEQUENCE</scope>
    <source>
        <tissue evidence="2">Shoot tissue taken approximately 20 cm above the soil surface</tissue>
    </source>
</reference>
<sequence length="36" mass="4215">MTNRVLMIHLFFCPICTFSCSLTFVGFTIRFSTRHS</sequence>
<reference evidence="2" key="1">
    <citation type="submission" date="2014-09" db="EMBL/GenBank/DDBJ databases">
        <authorList>
            <person name="Magalhaes I.L.F."/>
            <person name="Oliveira U."/>
            <person name="Santos F.R."/>
            <person name="Vidigal T.H.D.A."/>
            <person name="Brescovit A.D."/>
            <person name="Santos A.J."/>
        </authorList>
    </citation>
    <scope>NUCLEOTIDE SEQUENCE</scope>
    <source>
        <tissue evidence="2">Shoot tissue taken approximately 20 cm above the soil surface</tissue>
    </source>
</reference>
<evidence type="ECO:0000313" key="2">
    <source>
        <dbReference type="EMBL" id="JAD61152.1"/>
    </source>
</evidence>
<keyword evidence="1" id="KW-0472">Membrane</keyword>
<evidence type="ECO:0000256" key="1">
    <source>
        <dbReference type="SAM" id="Phobius"/>
    </source>
</evidence>
<accession>A0A0A9BPH2</accession>
<organism evidence="2">
    <name type="scientific">Arundo donax</name>
    <name type="common">Giant reed</name>
    <name type="synonym">Donax arundinaceus</name>
    <dbReference type="NCBI Taxonomy" id="35708"/>
    <lineage>
        <taxon>Eukaryota</taxon>
        <taxon>Viridiplantae</taxon>
        <taxon>Streptophyta</taxon>
        <taxon>Embryophyta</taxon>
        <taxon>Tracheophyta</taxon>
        <taxon>Spermatophyta</taxon>
        <taxon>Magnoliopsida</taxon>
        <taxon>Liliopsida</taxon>
        <taxon>Poales</taxon>
        <taxon>Poaceae</taxon>
        <taxon>PACMAD clade</taxon>
        <taxon>Arundinoideae</taxon>
        <taxon>Arundineae</taxon>
        <taxon>Arundo</taxon>
    </lineage>
</organism>
<dbReference type="EMBL" id="GBRH01236743">
    <property type="protein sequence ID" value="JAD61152.1"/>
    <property type="molecule type" value="Transcribed_RNA"/>
</dbReference>
<name>A0A0A9BPH2_ARUDO</name>
<feature type="transmembrane region" description="Helical" evidence="1">
    <location>
        <begin position="6"/>
        <end position="29"/>
    </location>
</feature>
<proteinExistence type="predicted"/>
<keyword evidence="1" id="KW-1133">Transmembrane helix</keyword>
<keyword evidence="1" id="KW-0812">Transmembrane</keyword>
<protein>
    <submittedName>
        <fullName evidence="2">Uncharacterized protein</fullName>
    </submittedName>
</protein>
<dbReference type="AlphaFoldDB" id="A0A0A9BPH2"/>